<proteinExistence type="inferred from homology"/>
<comment type="similarity">
    <text evidence="1">Belongs to the LysR transcriptional regulatory family.</text>
</comment>
<dbReference type="GO" id="GO:0003700">
    <property type="term" value="F:DNA-binding transcription factor activity"/>
    <property type="evidence" value="ECO:0007669"/>
    <property type="project" value="InterPro"/>
</dbReference>
<dbReference type="InterPro" id="IPR036390">
    <property type="entry name" value="WH_DNA-bd_sf"/>
</dbReference>
<dbReference type="PATRIC" id="fig|1179773.3.peg.5567"/>
<evidence type="ECO:0000259" key="6">
    <source>
        <dbReference type="PROSITE" id="PS50931"/>
    </source>
</evidence>
<dbReference type="InterPro" id="IPR036388">
    <property type="entry name" value="WH-like_DNA-bd_sf"/>
</dbReference>
<reference evidence="8 9" key="1">
    <citation type="journal article" date="2012" name="BMC Genomics">
        <title>Complete genome sequence of Saccharothrix espanaensis DSM 44229T and comparison to the other completely sequenced Pseudonocardiaceae.</title>
        <authorList>
            <person name="Strobel T."/>
            <person name="Al-Dilaimi A."/>
            <person name="Blom J."/>
            <person name="Gessner A."/>
            <person name="Kalinowski J."/>
            <person name="Luzhetska M."/>
            <person name="Puhler A."/>
            <person name="Szczepanowski R."/>
            <person name="Bechthold A."/>
            <person name="Ruckert C."/>
        </authorList>
    </citation>
    <scope>NUCLEOTIDE SEQUENCE [LARGE SCALE GENOMIC DNA]</scope>
    <source>
        <strain evidence="9">ATCC 51144 / DSM 44229 / JCM 9112 / NBRC 15066 / NRRL 15764</strain>
    </source>
</reference>
<dbReference type="PANTHER" id="PTHR30346">
    <property type="entry name" value="TRANSCRIPTIONAL DUAL REGULATOR HCAR-RELATED"/>
    <property type="match status" value="1"/>
</dbReference>
<evidence type="ECO:0000256" key="4">
    <source>
        <dbReference type="ARBA" id="ARBA00023163"/>
    </source>
</evidence>
<evidence type="ECO:0000256" key="1">
    <source>
        <dbReference type="ARBA" id="ARBA00009437"/>
    </source>
</evidence>
<feature type="domain" description="HTH hxlR-type" evidence="7">
    <location>
        <begin position="76"/>
        <end position="171"/>
    </location>
</feature>
<dbReference type="HOGENOM" id="CLU_1516852_0_0_11"/>
<dbReference type="GO" id="GO:0003677">
    <property type="term" value="F:DNA binding"/>
    <property type="evidence" value="ECO:0007669"/>
    <property type="project" value="UniProtKB-KW"/>
</dbReference>
<keyword evidence="9" id="KW-1185">Reference proteome</keyword>
<dbReference type="GO" id="GO:0032993">
    <property type="term" value="C:protein-DNA complex"/>
    <property type="evidence" value="ECO:0007669"/>
    <property type="project" value="TreeGrafter"/>
</dbReference>
<protein>
    <recommendedName>
        <fullName evidence="10">HTH lysR-type domain-containing protein</fullName>
    </recommendedName>
</protein>
<keyword evidence="3" id="KW-0238">DNA-binding</keyword>
<evidence type="ECO:0000256" key="2">
    <source>
        <dbReference type="ARBA" id="ARBA00023015"/>
    </source>
</evidence>
<evidence type="ECO:0008006" key="10">
    <source>
        <dbReference type="Google" id="ProtNLM"/>
    </source>
</evidence>
<evidence type="ECO:0000256" key="5">
    <source>
        <dbReference type="SAM" id="MobiDB-lite"/>
    </source>
</evidence>
<accession>K0K7B3</accession>
<dbReference type="Pfam" id="PF01638">
    <property type="entry name" value="HxlR"/>
    <property type="match status" value="1"/>
</dbReference>
<dbReference type="Pfam" id="PF00126">
    <property type="entry name" value="HTH_1"/>
    <property type="match status" value="1"/>
</dbReference>
<sequence>MAELGLGSVRAFVAVADNRHFGEAAAQLGTTQQAVSKGIAKLEATIDSVLLSRLRAGTGLSRAGEVLLPHTRALLATADHALTVLSGRLVVGLLDTGPRRHSQLRRDLLSISQRMLSLPLRNRERDGLVTRAVTPAMPPRVDYGLIEAGRAPAGRCGRRWRGPRSTGTTWPPSRARS</sequence>
<feature type="region of interest" description="Disordered" evidence="5">
    <location>
        <begin position="154"/>
        <end position="177"/>
    </location>
</feature>
<feature type="domain" description="HTH lysR-type" evidence="6">
    <location>
        <begin position="4"/>
        <end position="61"/>
    </location>
</feature>
<dbReference type="Proteomes" id="UP000006281">
    <property type="component" value="Chromosome"/>
</dbReference>
<dbReference type="PANTHER" id="PTHR30346:SF0">
    <property type="entry name" value="HCA OPERON TRANSCRIPTIONAL ACTIVATOR HCAR"/>
    <property type="match status" value="1"/>
</dbReference>
<dbReference type="AlphaFoldDB" id="K0K7B3"/>
<dbReference type="InterPro" id="IPR000847">
    <property type="entry name" value="LysR_HTH_N"/>
</dbReference>
<dbReference type="InterPro" id="IPR002577">
    <property type="entry name" value="HTH_HxlR"/>
</dbReference>
<dbReference type="Gene3D" id="1.10.10.10">
    <property type="entry name" value="Winged helix-like DNA-binding domain superfamily/Winged helix DNA-binding domain"/>
    <property type="match status" value="2"/>
</dbReference>
<keyword evidence="4" id="KW-0804">Transcription</keyword>
<evidence type="ECO:0000313" key="8">
    <source>
        <dbReference type="EMBL" id="CCH32784.1"/>
    </source>
</evidence>
<evidence type="ECO:0000313" key="9">
    <source>
        <dbReference type="Proteomes" id="UP000006281"/>
    </source>
</evidence>
<dbReference type="RefSeq" id="WP_015102896.1">
    <property type="nucleotide sequence ID" value="NC_019673.1"/>
</dbReference>
<gene>
    <name evidence="8" type="ordered locus">BN6_55250</name>
</gene>
<dbReference type="SUPFAM" id="SSF46785">
    <property type="entry name" value="Winged helix' DNA-binding domain"/>
    <property type="match status" value="2"/>
</dbReference>
<dbReference type="PROSITE" id="PS50931">
    <property type="entry name" value="HTH_LYSR"/>
    <property type="match status" value="1"/>
</dbReference>
<dbReference type="EMBL" id="HE804045">
    <property type="protein sequence ID" value="CCH32784.1"/>
    <property type="molecule type" value="Genomic_DNA"/>
</dbReference>
<evidence type="ECO:0000256" key="3">
    <source>
        <dbReference type="ARBA" id="ARBA00023125"/>
    </source>
</evidence>
<evidence type="ECO:0000259" key="7">
    <source>
        <dbReference type="PROSITE" id="PS51118"/>
    </source>
</evidence>
<keyword evidence="2" id="KW-0805">Transcription regulation</keyword>
<dbReference type="eggNOG" id="COG0583">
    <property type="taxonomic scope" value="Bacteria"/>
</dbReference>
<dbReference type="STRING" id="1179773.BN6_55250"/>
<dbReference type="PROSITE" id="PS51118">
    <property type="entry name" value="HTH_HXLR"/>
    <property type="match status" value="1"/>
</dbReference>
<organism evidence="8 9">
    <name type="scientific">Saccharothrix espanaensis (strain ATCC 51144 / DSM 44229 / JCM 9112 / NBRC 15066 / NRRL 15764)</name>
    <dbReference type="NCBI Taxonomy" id="1179773"/>
    <lineage>
        <taxon>Bacteria</taxon>
        <taxon>Bacillati</taxon>
        <taxon>Actinomycetota</taxon>
        <taxon>Actinomycetes</taxon>
        <taxon>Pseudonocardiales</taxon>
        <taxon>Pseudonocardiaceae</taxon>
        <taxon>Saccharothrix</taxon>
    </lineage>
</organism>
<dbReference type="KEGG" id="sesp:BN6_55250"/>
<name>K0K7B3_SACES</name>